<feature type="transmembrane region" description="Helical" evidence="3">
    <location>
        <begin position="91"/>
        <end position="109"/>
    </location>
</feature>
<gene>
    <name evidence="4" type="ORF">SAMN05421806_101537</name>
</gene>
<dbReference type="RefSeq" id="WP_093606990.1">
    <property type="nucleotide sequence ID" value="NZ_FNFF01000001.1"/>
</dbReference>
<dbReference type="Gene3D" id="1.10.10.1320">
    <property type="entry name" value="Anti-sigma factor, zinc-finger domain"/>
    <property type="match status" value="1"/>
</dbReference>
<proteinExistence type="predicted"/>
<dbReference type="InterPro" id="IPR041916">
    <property type="entry name" value="Anti_sigma_zinc_sf"/>
</dbReference>
<keyword evidence="3" id="KW-0812">Transmembrane</keyword>
<dbReference type="EMBL" id="FNFF01000001">
    <property type="protein sequence ID" value="SDJ46727.1"/>
    <property type="molecule type" value="Genomic_DNA"/>
</dbReference>
<evidence type="ECO:0000256" key="1">
    <source>
        <dbReference type="ARBA" id="ARBA00023015"/>
    </source>
</evidence>
<protein>
    <recommendedName>
        <fullName evidence="6">Zinc-finger</fullName>
    </recommendedName>
</protein>
<evidence type="ECO:0000313" key="5">
    <source>
        <dbReference type="Proteomes" id="UP000199155"/>
    </source>
</evidence>
<organism evidence="4 5">
    <name type="scientific">Streptomyces indicus</name>
    <dbReference type="NCBI Taxonomy" id="417292"/>
    <lineage>
        <taxon>Bacteria</taxon>
        <taxon>Bacillati</taxon>
        <taxon>Actinomycetota</taxon>
        <taxon>Actinomycetes</taxon>
        <taxon>Kitasatosporales</taxon>
        <taxon>Streptomycetaceae</taxon>
        <taxon>Streptomyces</taxon>
    </lineage>
</organism>
<name>A0A1G8TZ49_9ACTN</name>
<keyword evidence="3" id="KW-0472">Membrane</keyword>
<accession>A0A1G8TZ49</accession>
<sequence>MSAAQHQDVAAYALGVLEPADSLEVEAHLGDCLPCAAELAAFSRVVALLAPLTEPHALPPARATTSAPSPPLLDRLLATVRRARRTSRLRLVAAAVAVLIAAPAGTVHLRDEQPHVLDARSGTVAASLALQPQAWGTGVALRMDGLDGPRRCELVAVGTDGAEETVLSWSVPQGGYGFPGRTGHERPLRAEGGTGLRADQIRRFEVRTLDGTRVLTIPAH</sequence>
<keyword evidence="3" id="KW-1133">Transmembrane helix</keyword>
<keyword evidence="1" id="KW-0805">Transcription regulation</keyword>
<dbReference type="AlphaFoldDB" id="A0A1G8TZ49"/>
<keyword evidence="2" id="KW-0804">Transcription</keyword>
<evidence type="ECO:0000313" key="4">
    <source>
        <dbReference type="EMBL" id="SDJ46727.1"/>
    </source>
</evidence>
<reference evidence="4 5" key="1">
    <citation type="submission" date="2016-10" db="EMBL/GenBank/DDBJ databases">
        <authorList>
            <person name="de Groot N.N."/>
        </authorList>
    </citation>
    <scope>NUCLEOTIDE SEQUENCE [LARGE SCALE GENOMIC DNA]</scope>
    <source>
        <strain evidence="4 5">CGMCC 4.5727</strain>
    </source>
</reference>
<dbReference type="Proteomes" id="UP000199155">
    <property type="component" value="Unassembled WGS sequence"/>
</dbReference>
<dbReference type="STRING" id="417292.SAMN05421806_101537"/>
<evidence type="ECO:0008006" key="6">
    <source>
        <dbReference type="Google" id="ProtNLM"/>
    </source>
</evidence>
<evidence type="ECO:0000256" key="3">
    <source>
        <dbReference type="SAM" id="Phobius"/>
    </source>
</evidence>
<keyword evidence="5" id="KW-1185">Reference proteome</keyword>
<dbReference type="OrthoDB" id="5185837at2"/>
<evidence type="ECO:0000256" key="2">
    <source>
        <dbReference type="ARBA" id="ARBA00023163"/>
    </source>
</evidence>